<evidence type="ECO:0000256" key="10">
    <source>
        <dbReference type="ARBA" id="ARBA00022842"/>
    </source>
</evidence>
<feature type="compositionally biased region" description="Acidic residues" evidence="16">
    <location>
        <begin position="1892"/>
        <end position="1903"/>
    </location>
</feature>
<dbReference type="InterPro" id="IPR044441">
    <property type="entry name" value="DICER_DSRM"/>
</dbReference>
<sequence length="2020" mass="232065">MTSTNNIDKVKTYLLAASGRRTIRNTQWIDDVPSESFTLPKYEVEVLDKVKRENTIVCLHSNTSKNFLIINVIREYSYGIKQNFDEGGQCIVFLSMEQDPVALAEMIHRHLPVDVGSFGIEHGVLLWKKEQWLQEMRIRSVLVMHPTVFHELLNRNYIEFPHIKLLILDECHQAIRDHAYGSILKQYKSVLDRADNNINIRLPRLFSITTALLKTHCTPIQLQERIENLRSMFCSSIFTATDLICRQSNRLAKIPKETITVCKNTNKQQPEIAIEITREIYEALDYLNKLEPPQISSTMSPDENSSPLTIPRQVLTECLRLVDKLGIWALLRSSLPIITQLERLSSIAIEQSTASSSSSSHHISLSSPRAYSLFLDWTCTLLRLWRSRIKTVIETLDSNTLIEQYTTSKLRSLFDILKRFQSDATSVHSRRWSAIIFVDRKQETAVLNALLKDAAKRFPDEYSFMRPNFLIGYSTMQPTEDLSTSQHIQPMDSRKQEEVMRKFRLGENNIIVALSSLEELKDIPDCNLVVRFNVPTNYRSYMQSKGKARAQTPHFFMLVEQDEYDTFLTNLNSFKGIEQVLTKEFQEINTPLPPATIERERIPNAIEVINRYCARLPCDALTTLVPSCEIKKIDNEQYQCTLSLPVNSPARTTIIGPIRSTVKKAKLSTAKRLCEHLLKAGELNELLLPETREQFYLRHSTIDDEDFVEWGSYNEPNPKPGSVQRKQLYTKAVIPEPVSTTNSSDFFVYCMNGELTTPLVQSSEQQKSTIIYTHESNRNRIGLLSANYLLEIPAFSLFSRAGEETFDLEMIMKNIHFTSDEYRMLQTVHYYLFSSILGFDRPLVNFNPEQTKSHLIIILLKMNPSGLYSIDWKLTKDIITFIQSMFLDKYTLENPYVFNANDFNQTCIVLPSYRRSTQPQYYIVNSIDTNKNPLSPFPSISTIYDTFSSYYEIKYELLLTNKTQPLLCVSHTSHRMNQLIPRYMNFKTMKVTNGNRNMNRTNQHSKTNGSTHHPHHHHQGVFLIPELVIIHPINSQLWQGIIALPSMLYRINSLLLVEQLRRTVALETGVGVAWAPEDGQFDKLGFEWDEKKEAQFSALLDNNDGFFTDEPIDPNWNFEISVWNGNDLHNWTNDSAWLEAKDRCIMINAADFADADFDDDMDLEDDDEEEDKHTGSHAPPSGSQQTGRSVSTWAGTPQKQKLESSTDDDEEEDDDDDDDDGNNDDNEAVENAKQNNKSSLSSNKKKQDNNSSKETKVKNYHIDLPRLHEDLKTKSKKFLSKLMSNTQPTMDLTKQDEIDLFSSMELALNNSKVCLREKSNYLVNVQIEEPTKIYQSPISSVIHFEPTPLIKRLLNIDEVLQDDDDSNVDRNNREDEHRQQKKRSSILASPSTSQTNFSILENGHDSGIIDDFSEPLNINLDFEYLPESHPGPSPALLLQALTLSNAGDGFDLERLETVGDSFLKQAVTVYIYCTYTQVHEGKLSFFRSKIVSNYNLYKLGKRKLFGEYLISTKFEPFENWIPPLFTSGSPNEYGLLSSSGVELWTKSESTTNVDWIELQERREQRRLAKINLQSSPAAAAAVPIPSVTMLHNPALATFSTKTPPNEQNWTPSYDRRTQHLISDKSIADAVEALIGAYLIASGPKAALRFMAWLGIRIFPKLRLEDGTEMTGELPPLPSPVDYSNPSILSAVQSYDFDRFEQLIGYRFHQRAYLIQAFTHASYSYNTITDCYQRLEFLGDAVLDYVITRYLYEVNCYQRLEFLGDAVLDYVITRYLYEHPKRHSPGELTDLRSALVNNNIFAYIAVKYDFHKYFRCHSNELFLLIDKFVQAQKDKSTWCGFDECNLGDDDDENDEFFYYDFLTSSASNNKDTYSATMTCAVDDEHLSNSHDEQNDDSINEPDEWEETEVPKCLGDIFESVAGAIFLDSNKSFNTVWKIYYRMLKPFIEKFTTKVPKSPIRELLELEPETVKFEKPERLLDGRIRVTVEIIGKGRFKGVGRNYRIAKNAAAKCALKNLRRLD</sequence>
<dbReference type="FunFam" id="3.30.160.20:FF:000015">
    <property type="entry name" value="endoribonuclease Dicer"/>
    <property type="match status" value="1"/>
</dbReference>
<dbReference type="OrthoDB" id="2392202at2759"/>
<dbReference type="GO" id="GO:0004525">
    <property type="term" value="F:ribonuclease III activity"/>
    <property type="evidence" value="ECO:0007669"/>
    <property type="project" value="InterPro"/>
</dbReference>
<evidence type="ECO:0000256" key="11">
    <source>
        <dbReference type="ARBA" id="ARBA00022884"/>
    </source>
</evidence>
<dbReference type="SMART" id="SM00949">
    <property type="entry name" value="PAZ"/>
    <property type="match status" value="1"/>
</dbReference>
<feature type="region of interest" description="Disordered" evidence="16">
    <location>
        <begin position="996"/>
        <end position="1017"/>
    </location>
</feature>
<keyword evidence="12" id="KW-0943">RNA-mediated gene silencing</keyword>
<feature type="region of interest" description="Disordered" evidence="16">
    <location>
        <begin position="1157"/>
        <end position="1261"/>
    </location>
</feature>
<dbReference type="GO" id="GO:0046872">
    <property type="term" value="F:metal ion binding"/>
    <property type="evidence" value="ECO:0007669"/>
    <property type="project" value="UniProtKB-KW"/>
</dbReference>
<evidence type="ECO:0000256" key="13">
    <source>
        <dbReference type="ARBA" id="ARBA00023211"/>
    </source>
</evidence>
<dbReference type="Pfam" id="PF00636">
    <property type="entry name" value="Ribonuclease_3"/>
    <property type="match status" value="2"/>
</dbReference>
<dbReference type="PROSITE" id="PS51194">
    <property type="entry name" value="HELICASE_CTER"/>
    <property type="match status" value="1"/>
</dbReference>
<keyword evidence="6" id="KW-0547">Nucleotide-binding</keyword>
<feature type="domain" description="RNase III" evidence="18">
    <location>
        <begin position="1696"/>
        <end position="1928"/>
    </location>
</feature>
<dbReference type="GO" id="GO:0031054">
    <property type="term" value="P:pre-miRNA processing"/>
    <property type="evidence" value="ECO:0007669"/>
    <property type="project" value="InterPro"/>
</dbReference>
<comment type="cofactor">
    <cofactor evidence="2">
        <name>Mg(2+)</name>
        <dbReference type="ChEBI" id="CHEBI:18420"/>
    </cofactor>
</comment>
<evidence type="ECO:0000256" key="7">
    <source>
        <dbReference type="ARBA" id="ARBA00022801"/>
    </source>
</evidence>
<evidence type="ECO:0000313" key="22">
    <source>
        <dbReference type="EMBL" id="CAF1572176.1"/>
    </source>
</evidence>
<dbReference type="InterPro" id="IPR001650">
    <property type="entry name" value="Helicase_C-like"/>
</dbReference>
<dbReference type="GO" id="GO:0005524">
    <property type="term" value="F:ATP binding"/>
    <property type="evidence" value="ECO:0007669"/>
    <property type="project" value="UniProtKB-KW"/>
</dbReference>
<evidence type="ECO:0000256" key="16">
    <source>
        <dbReference type="SAM" id="MobiDB-lite"/>
    </source>
</evidence>
<evidence type="ECO:0000259" key="18">
    <source>
        <dbReference type="PROSITE" id="PS50142"/>
    </source>
</evidence>
<keyword evidence="8" id="KW-0347">Helicase</keyword>
<dbReference type="CDD" id="cd00593">
    <property type="entry name" value="RIBOc"/>
    <property type="match status" value="2"/>
</dbReference>
<feature type="compositionally biased region" description="Acidic residues" evidence="16">
    <location>
        <begin position="1205"/>
        <end position="1228"/>
    </location>
</feature>
<keyword evidence="3" id="KW-0540">Nuclease</keyword>
<evidence type="ECO:0000256" key="12">
    <source>
        <dbReference type="ARBA" id="ARBA00023158"/>
    </source>
</evidence>
<gene>
    <name evidence="22" type="ORF">KQP761_LOCUS19289</name>
</gene>
<keyword evidence="9" id="KW-0067">ATP-binding</keyword>
<feature type="domain" description="DRBM" evidence="17">
    <location>
        <begin position="1995"/>
        <end position="2018"/>
    </location>
</feature>
<dbReference type="InterPro" id="IPR048512">
    <property type="entry name" value="Dicer_platform"/>
</dbReference>
<feature type="region of interest" description="Disordered" evidence="16">
    <location>
        <begin position="1883"/>
        <end position="1903"/>
    </location>
</feature>
<dbReference type="GO" id="GO:0006309">
    <property type="term" value="P:apoptotic DNA fragmentation"/>
    <property type="evidence" value="ECO:0007669"/>
    <property type="project" value="TreeGrafter"/>
</dbReference>
<dbReference type="GO" id="GO:0005737">
    <property type="term" value="C:cytoplasm"/>
    <property type="evidence" value="ECO:0007669"/>
    <property type="project" value="TreeGrafter"/>
</dbReference>
<feature type="domain" description="RNase III" evidence="18">
    <location>
        <begin position="1409"/>
        <end position="1642"/>
    </location>
</feature>
<evidence type="ECO:0000256" key="2">
    <source>
        <dbReference type="ARBA" id="ARBA00001946"/>
    </source>
</evidence>
<dbReference type="PANTHER" id="PTHR14950:SF37">
    <property type="entry name" value="ENDORIBONUCLEASE DICER"/>
    <property type="match status" value="1"/>
</dbReference>
<comment type="caution">
    <text evidence="22">The sequence shown here is derived from an EMBL/GenBank/DDBJ whole genome shotgun (WGS) entry which is preliminary data.</text>
</comment>
<dbReference type="GO" id="GO:0003723">
    <property type="term" value="F:RNA binding"/>
    <property type="evidence" value="ECO:0007669"/>
    <property type="project" value="UniProtKB-UniRule"/>
</dbReference>
<dbReference type="SUPFAM" id="SSF69065">
    <property type="entry name" value="RNase III domain-like"/>
    <property type="match status" value="3"/>
</dbReference>
<evidence type="ECO:0000256" key="4">
    <source>
        <dbReference type="ARBA" id="ARBA00022723"/>
    </source>
</evidence>
<keyword evidence="5" id="KW-0677">Repeat</keyword>
<dbReference type="Gene3D" id="3.30.160.20">
    <property type="match status" value="1"/>
</dbReference>
<feature type="compositionally biased region" description="Polar residues" evidence="16">
    <location>
        <begin position="1181"/>
        <end position="1199"/>
    </location>
</feature>
<dbReference type="PROSITE" id="PS50142">
    <property type="entry name" value="RNASE_3_2"/>
    <property type="match status" value="2"/>
</dbReference>
<dbReference type="Pfam" id="PF20931">
    <property type="entry name" value="Dicer_platform"/>
    <property type="match status" value="1"/>
</dbReference>
<reference evidence="22" key="1">
    <citation type="submission" date="2021-02" db="EMBL/GenBank/DDBJ databases">
        <authorList>
            <person name="Nowell W R."/>
        </authorList>
    </citation>
    <scope>NUCLEOTIDE SEQUENCE</scope>
</reference>
<dbReference type="InterPro" id="IPR003100">
    <property type="entry name" value="PAZ_dom"/>
</dbReference>
<dbReference type="Gene3D" id="3.40.50.300">
    <property type="entry name" value="P-loop containing nucleotide triphosphate hydrolases"/>
    <property type="match status" value="2"/>
</dbReference>
<dbReference type="FunFam" id="1.10.1520.10:FF:000023">
    <property type="entry name" value="Endoribonuclease dcr-1"/>
    <property type="match status" value="1"/>
</dbReference>
<evidence type="ECO:0000313" key="23">
    <source>
        <dbReference type="Proteomes" id="UP000663834"/>
    </source>
</evidence>
<keyword evidence="11 15" id="KW-0694">RNA-binding</keyword>
<dbReference type="Gene3D" id="3.30.160.380">
    <property type="entry name" value="Dicer dimerisation domain"/>
    <property type="match status" value="1"/>
</dbReference>
<feature type="compositionally biased region" description="Basic and acidic residues" evidence="16">
    <location>
        <begin position="1245"/>
        <end position="1261"/>
    </location>
</feature>
<evidence type="ECO:0000256" key="6">
    <source>
        <dbReference type="ARBA" id="ARBA00022741"/>
    </source>
</evidence>
<dbReference type="InterPro" id="IPR036389">
    <property type="entry name" value="RNase_III_sf"/>
</dbReference>
<dbReference type="Gene3D" id="1.10.1520.10">
    <property type="entry name" value="Ribonuclease III domain"/>
    <property type="match status" value="3"/>
</dbReference>
<dbReference type="GO" id="GO:0005634">
    <property type="term" value="C:nucleus"/>
    <property type="evidence" value="ECO:0007669"/>
    <property type="project" value="TreeGrafter"/>
</dbReference>
<dbReference type="SMART" id="SM00358">
    <property type="entry name" value="DSRM"/>
    <property type="match status" value="1"/>
</dbReference>
<organism evidence="22 23">
    <name type="scientific">Rotaria magnacalcarata</name>
    <dbReference type="NCBI Taxonomy" id="392030"/>
    <lineage>
        <taxon>Eukaryota</taxon>
        <taxon>Metazoa</taxon>
        <taxon>Spiralia</taxon>
        <taxon>Gnathifera</taxon>
        <taxon>Rotifera</taxon>
        <taxon>Eurotatoria</taxon>
        <taxon>Bdelloidea</taxon>
        <taxon>Philodinida</taxon>
        <taxon>Philodinidae</taxon>
        <taxon>Rotaria</taxon>
    </lineage>
</organism>
<dbReference type="InterPro" id="IPR027417">
    <property type="entry name" value="P-loop_NTPase"/>
</dbReference>
<dbReference type="GO" id="GO:0004530">
    <property type="term" value="F:deoxyribonuclease I activity"/>
    <property type="evidence" value="ECO:0007669"/>
    <property type="project" value="TreeGrafter"/>
</dbReference>
<proteinExistence type="inferred from homology"/>
<dbReference type="InterPro" id="IPR000999">
    <property type="entry name" value="RNase_III_dom"/>
</dbReference>
<dbReference type="PROSITE" id="PS00517">
    <property type="entry name" value="RNASE_3_1"/>
    <property type="match status" value="2"/>
</dbReference>
<comment type="cofactor">
    <cofactor evidence="1">
        <name>Mn(2+)</name>
        <dbReference type="ChEBI" id="CHEBI:29035"/>
    </cofactor>
</comment>
<dbReference type="EMBL" id="CAJNOW010009873">
    <property type="protein sequence ID" value="CAF1572176.1"/>
    <property type="molecule type" value="Genomic_DNA"/>
</dbReference>
<feature type="compositionally biased region" description="Acidic residues" evidence="16">
    <location>
        <begin position="1157"/>
        <end position="1170"/>
    </location>
</feature>
<accession>A0A815YKT8</accession>
<dbReference type="PROSITE" id="PS51327">
    <property type="entry name" value="DICER_DSRBF"/>
    <property type="match status" value="1"/>
</dbReference>
<feature type="domain" description="Helicase C-terminal" evidence="20">
    <location>
        <begin position="412"/>
        <end position="596"/>
    </location>
</feature>
<dbReference type="PROSITE" id="PS50821">
    <property type="entry name" value="PAZ"/>
    <property type="match status" value="1"/>
</dbReference>
<evidence type="ECO:0000256" key="15">
    <source>
        <dbReference type="PROSITE-ProRule" id="PRU00657"/>
    </source>
</evidence>
<dbReference type="SUPFAM" id="SSF54768">
    <property type="entry name" value="dsRNA-binding domain-like"/>
    <property type="match status" value="1"/>
</dbReference>
<keyword evidence="7" id="KW-0378">Hydrolase</keyword>
<keyword evidence="4" id="KW-0479">Metal-binding</keyword>
<feature type="compositionally biased region" description="Basic and acidic residues" evidence="16">
    <location>
        <begin position="1367"/>
        <end position="1378"/>
    </location>
</feature>
<dbReference type="CDD" id="cd10843">
    <property type="entry name" value="DSRM_DICER"/>
    <property type="match status" value="1"/>
</dbReference>
<feature type="domain" description="PAZ" evidence="19">
    <location>
        <begin position="877"/>
        <end position="1032"/>
    </location>
</feature>
<evidence type="ECO:0000256" key="9">
    <source>
        <dbReference type="ARBA" id="ARBA00022840"/>
    </source>
</evidence>
<dbReference type="GO" id="GO:0004386">
    <property type="term" value="F:helicase activity"/>
    <property type="evidence" value="ECO:0007669"/>
    <property type="project" value="UniProtKB-KW"/>
</dbReference>
<evidence type="ECO:0000256" key="8">
    <source>
        <dbReference type="ARBA" id="ARBA00022806"/>
    </source>
</evidence>
<evidence type="ECO:0000256" key="3">
    <source>
        <dbReference type="ARBA" id="ARBA00022722"/>
    </source>
</evidence>
<dbReference type="Proteomes" id="UP000663834">
    <property type="component" value="Unassembled WGS sequence"/>
</dbReference>
<dbReference type="Pfam" id="PF03368">
    <property type="entry name" value="Dicer_dimer"/>
    <property type="match status" value="1"/>
</dbReference>
<comment type="similarity">
    <text evidence="14">Belongs to the helicase family. Dicer subfamily.</text>
</comment>
<evidence type="ECO:0000256" key="14">
    <source>
        <dbReference type="ARBA" id="ARBA00035116"/>
    </source>
</evidence>
<evidence type="ECO:0000259" key="17">
    <source>
        <dbReference type="PROSITE" id="PS50137"/>
    </source>
</evidence>
<dbReference type="GO" id="GO:0030422">
    <property type="term" value="P:siRNA processing"/>
    <property type="evidence" value="ECO:0007669"/>
    <property type="project" value="InterPro"/>
</dbReference>
<evidence type="ECO:0000259" key="19">
    <source>
        <dbReference type="PROSITE" id="PS50821"/>
    </source>
</evidence>
<dbReference type="PANTHER" id="PTHR14950">
    <property type="entry name" value="DICER-RELATED"/>
    <property type="match status" value="1"/>
</dbReference>
<dbReference type="Pfam" id="PF00271">
    <property type="entry name" value="Helicase_C"/>
    <property type="match status" value="1"/>
</dbReference>
<evidence type="ECO:0000259" key="20">
    <source>
        <dbReference type="PROSITE" id="PS51194"/>
    </source>
</evidence>
<dbReference type="InterPro" id="IPR005034">
    <property type="entry name" value="Dicer_dimerisation"/>
</dbReference>
<evidence type="ECO:0000256" key="5">
    <source>
        <dbReference type="ARBA" id="ARBA00022737"/>
    </source>
</evidence>
<dbReference type="InterPro" id="IPR038248">
    <property type="entry name" value="Dicer_dimer_sf"/>
</dbReference>
<keyword evidence="10" id="KW-0460">Magnesium</keyword>
<dbReference type="SMART" id="SM00535">
    <property type="entry name" value="RIBOc"/>
    <property type="match status" value="2"/>
</dbReference>
<feature type="region of interest" description="Disordered" evidence="16">
    <location>
        <begin position="1363"/>
        <end position="1392"/>
    </location>
</feature>
<dbReference type="InterPro" id="IPR014720">
    <property type="entry name" value="dsRBD_dom"/>
</dbReference>
<evidence type="ECO:0000256" key="1">
    <source>
        <dbReference type="ARBA" id="ARBA00001936"/>
    </source>
</evidence>
<dbReference type="Pfam" id="PF20932">
    <property type="entry name" value="Dicer_dsRBD"/>
    <property type="match status" value="1"/>
</dbReference>
<keyword evidence="13" id="KW-0464">Manganese</keyword>
<evidence type="ECO:0000259" key="21">
    <source>
        <dbReference type="PROSITE" id="PS51327"/>
    </source>
</evidence>
<name>A0A815YKT8_9BILA</name>
<feature type="domain" description="Dicer dsRNA-binding fold" evidence="21">
    <location>
        <begin position="605"/>
        <end position="697"/>
    </location>
</feature>
<dbReference type="PROSITE" id="PS50137">
    <property type="entry name" value="DS_RBD"/>
    <property type="match status" value="1"/>
</dbReference>
<protein>
    <submittedName>
        <fullName evidence="22">Uncharacterized protein</fullName>
    </submittedName>
</protein>
<feature type="compositionally biased region" description="Low complexity" evidence="16">
    <location>
        <begin position="1231"/>
        <end position="1242"/>
    </location>
</feature>
<dbReference type="Gene3D" id="2.170.260.10">
    <property type="entry name" value="paz domain"/>
    <property type="match status" value="1"/>
</dbReference>
<feature type="compositionally biased region" description="Polar residues" evidence="16">
    <location>
        <begin position="996"/>
        <end position="1011"/>
    </location>
</feature>
<dbReference type="Pfam" id="PF02170">
    <property type="entry name" value="PAZ"/>
    <property type="match status" value="1"/>
</dbReference>
<dbReference type="SUPFAM" id="SSF52540">
    <property type="entry name" value="P-loop containing nucleoside triphosphate hydrolases"/>
    <property type="match status" value="1"/>
</dbReference>